<evidence type="ECO:0000256" key="2">
    <source>
        <dbReference type="ARBA" id="ARBA00022517"/>
    </source>
</evidence>
<feature type="binding site" evidence="10">
    <location>
        <position position="329"/>
    </location>
    <ligand>
        <name>Zn(2+)</name>
        <dbReference type="ChEBI" id="CHEBI:29105"/>
    </ligand>
</feature>
<dbReference type="OrthoDB" id="9809485at2"/>
<evidence type="ECO:0000256" key="1">
    <source>
        <dbReference type="ARBA" id="ARBA00022490"/>
    </source>
</evidence>
<comment type="similarity">
    <text evidence="10">Belongs to the TRAFAC class YlqF/YawG GTPase family. RsgA subfamily.</text>
</comment>
<dbReference type="RefSeq" id="WP_053331940.1">
    <property type="nucleotide sequence ID" value="NZ_CCEJ010000008.1"/>
</dbReference>
<keyword evidence="4 10" id="KW-0699">rRNA-binding</keyword>
<dbReference type="InterPro" id="IPR004881">
    <property type="entry name" value="Ribosome_biogen_GTPase_RsgA"/>
</dbReference>
<sequence length="375" mass="42290">MKERKPMDEIDPEELYFGKEPKKERQEKKRMSLKDRSKFKKTDQDQLKKSKERGQEARMKSLEEFHLGRVLSIRSQEVDVDVEGKLFRCKLRGSLKKDNEPLKNLVAVGDLVRFELSSPDEGSILSIEPRKTILSRADNLSRRKEQIIASNVDQVLITVSVVLPPLKSAIIDRYIIASEKGGMKPIIVVNKIDLLEKEENEGEKEFFELLKEAYEKAKIPLIAVSAATQEGLSLLKKVMKDKTSVFSGQSGVGKSSLINQVTGLFLPVGEPVLKTKKGGHTTTQATLLPLEEGGFVIDTPGIKSFGLWSLKSHEIQAYFNEIQELAHLCKFPDCTHTHEANCAVIQALEEGKVSPIRYDSYVSLIQSCDEKHERR</sequence>
<evidence type="ECO:0000256" key="4">
    <source>
        <dbReference type="ARBA" id="ARBA00022730"/>
    </source>
</evidence>
<evidence type="ECO:0000256" key="7">
    <source>
        <dbReference type="ARBA" id="ARBA00022833"/>
    </source>
</evidence>
<feature type="binding site" evidence="10">
    <location>
        <position position="336"/>
    </location>
    <ligand>
        <name>Zn(2+)</name>
        <dbReference type="ChEBI" id="CHEBI:29105"/>
    </ligand>
</feature>
<evidence type="ECO:0000259" key="12">
    <source>
        <dbReference type="PROSITE" id="PS50936"/>
    </source>
</evidence>
<evidence type="ECO:0000256" key="6">
    <source>
        <dbReference type="ARBA" id="ARBA00022801"/>
    </source>
</evidence>
<dbReference type="GO" id="GO:0003924">
    <property type="term" value="F:GTPase activity"/>
    <property type="evidence" value="ECO:0007669"/>
    <property type="project" value="UniProtKB-UniRule"/>
</dbReference>
<comment type="caution">
    <text evidence="14">The sequence shown here is derived from an EMBL/GenBank/DDBJ whole genome shotgun (WGS) entry which is preliminary data.</text>
</comment>
<evidence type="ECO:0000256" key="8">
    <source>
        <dbReference type="ARBA" id="ARBA00022884"/>
    </source>
</evidence>
<keyword evidence="15" id="KW-1185">Reference proteome</keyword>
<dbReference type="InterPro" id="IPR030378">
    <property type="entry name" value="G_CP_dom"/>
</dbReference>
<keyword evidence="8 10" id="KW-0694">RNA-binding</keyword>
<keyword evidence="7 10" id="KW-0862">Zinc</keyword>
<feature type="binding site" evidence="10">
    <location>
        <position position="342"/>
    </location>
    <ligand>
        <name>Zn(2+)</name>
        <dbReference type="ChEBI" id="CHEBI:29105"/>
    </ligand>
</feature>
<keyword evidence="3 10" id="KW-0479">Metal-binding</keyword>
<dbReference type="EC" id="3.6.1.-" evidence="10"/>
<dbReference type="CDD" id="cd01854">
    <property type="entry name" value="YjeQ_EngC"/>
    <property type="match status" value="1"/>
</dbReference>
<dbReference type="EMBL" id="CCEJ010000008">
    <property type="protein sequence ID" value="CDR34521.1"/>
    <property type="molecule type" value="Genomic_DNA"/>
</dbReference>
<reference evidence="14" key="1">
    <citation type="submission" date="2013-12" db="EMBL/GenBank/DDBJ databases">
        <authorList>
            <person name="Linke B."/>
        </authorList>
    </citation>
    <scope>NUCLEOTIDE SEQUENCE [LARGE SCALE GENOMIC DNA]</scope>
    <source>
        <strain evidence="14">CRIB-18</strain>
    </source>
</reference>
<dbReference type="GO" id="GO:0005737">
    <property type="term" value="C:cytoplasm"/>
    <property type="evidence" value="ECO:0007669"/>
    <property type="project" value="UniProtKB-SubCell"/>
</dbReference>
<dbReference type="PROSITE" id="PS50936">
    <property type="entry name" value="ENGC_GTPASE"/>
    <property type="match status" value="1"/>
</dbReference>
<reference evidence="14" key="2">
    <citation type="submission" date="2014-09" db="EMBL/GenBank/DDBJ databases">
        <title>Criblamydia sequanensis harbors a mega-plasmid encoding arsenite resistance.</title>
        <authorList>
            <person name="Bertelli C."/>
            <person name="Goesmann A."/>
            <person name="Greub G."/>
        </authorList>
    </citation>
    <scope>NUCLEOTIDE SEQUENCE [LARGE SCALE GENOMIC DNA]</scope>
    <source>
        <strain evidence="14">CRIB-18</strain>
    </source>
</reference>
<dbReference type="GO" id="GO:0019843">
    <property type="term" value="F:rRNA binding"/>
    <property type="evidence" value="ECO:0007669"/>
    <property type="project" value="UniProtKB-KW"/>
</dbReference>
<dbReference type="PANTHER" id="PTHR32120">
    <property type="entry name" value="SMALL RIBOSOMAL SUBUNIT BIOGENESIS GTPASE RSGA"/>
    <property type="match status" value="1"/>
</dbReference>
<feature type="domain" description="CP-type G" evidence="13">
    <location>
        <begin position="141"/>
        <end position="305"/>
    </location>
</feature>
<keyword evidence="2 10" id="KW-0690">Ribosome biogenesis</keyword>
<dbReference type="InterPro" id="IPR010914">
    <property type="entry name" value="RsgA_GTPase_dom"/>
</dbReference>
<dbReference type="InterPro" id="IPR031944">
    <property type="entry name" value="RsgA_N"/>
</dbReference>
<dbReference type="PROSITE" id="PS51721">
    <property type="entry name" value="G_CP"/>
    <property type="match status" value="1"/>
</dbReference>
<organism evidence="14 15">
    <name type="scientific">Candidatus Criblamydia sequanensis CRIB-18</name>
    <dbReference type="NCBI Taxonomy" id="1437425"/>
    <lineage>
        <taxon>Bacteria</taxon>
        <taxon>Pseudomonadati</taxon>
        <taxon>Chlamydiota</taxon>
        <taxon>Chlamydiia</taxon>
        <taxon>Parachlamydiales</taxon>
        <taxon>Candidatus Criblamydiaceae</taxon>
        <taxon>Candidatus Criblamydia</taxon>
    </lineage>
</organism>
<evidence type="ECO:0000313" key="15">
    <source>
        <dbReference type="Proteomes" id="UP000031552"/>
    </source>
</evidence>
<dbReference type="Proteomes" id="UP000031552">
    <property type="component" value="Unassembled WGS sequence"/>
</dbReference>
<dbReference type="STRING" id="1437425.CSEC_1709"/>
<feature type="region of interest" description="Disordered" evidence="11">
    <location>
        <begin position="1"/>
        <end position="59"/>
    </location>
</feature>
<dbReference type="GO" id="GO:0005525">
    <property type="term" value="F:GTP binding"/>
    <property type="evidence" value="ECO:0007669"/>
    <property type="project" value="UniProtKB-UniRule"/>
</dbReference>
<evidence type="ECO:0000256" key="10">
    <source>
        <dbReference type="HAMAP-Rule" id="MF_01820"/>
    </source>
</evidence>
<keyword evidence="5 10" id="KW-0547">Nucleotide-binding</keyword>
<dbReference type="eggNOG" id="COG1162">
    <property type="taxonomic scope" value="Bacteria"/>
</dbReference>
<proteinExistence type="inferred from homology"/>
<protein>
    <recommendedName>
        <fullName evidence="10">Small ribosomal subunit biogenesis GTPase RsgA</fullName>
        <ecNumber evidence="10">3.6.1.-</ecNumber>
    </recommendedName>
</protein>
<dbReference type="Gene3D" id="1.10.40.50">
    <property type="entry name" value="Probable gtpase engc, domain 3"/>
    <property type="match status" value="1"/>
</dbReference>
<dbReference type="InterPro" id="IPR027417">
    <property type="entry name" value="P-loop_NTPase"/>
</dbReference>
<name>A0A090CZU3_9BACT</name>
<keyword evidence="6 10" id="KW-0378">Hydrolase</keyword>
<dbReference type="SUPFAM" id="SSF50249">
    <property type="entry name" value="Nucleic acid-binding proteins"/>
    <property type="match status" value="1"/>
</dbReference>
<dbReference type="GO" id="GO:0042274">
    <property type="term" value="P:ribosomal small subunit biogenesis"/>
    <property type="evidence" value="ECO:0007669"/>
    <property type="project" value="UniProtKB-UniRule"/>
</dbReference>
<feature type="binding site" evidence="10">
    <location>
        <position position="334"/>
    </location>
    <ligand>
        <name>Zn(2+)</name>
        <dbReference type="ChEBI" id="CHEBI:29105"/>
    </ligand>
</feature>
<dbReference type="HAMAP" id="MF_01820">
    <property type="entry name" value="GTPase_RsgA"/>
    <property type="match status" value="1"/>
</dbReference>
<dbReference type="Gene3D" id="2.40.50.140">
    <property type="entry name" value="Nucleic acid-binding proteins"/>
    <property type="match status" value="1"/>
</dbReference>
<accession>A0A090CZU3</accession>
<dbReference type="InterPro" id="IPR012340">
    <property type="entry name" value="NA-bd_OB-fold"/>
</dbReference>
<evidence type="ECO:0000313" key="14">
    <source>
        <dbReference type="EMBL" id="CDR34521.1"/>
    </source>
</evidence>
<dbReference type="GO" id="GO:0046872">
    <property type="term" value="F:metal ion binding"/>
    <property type="evidence" value="ECO:0007669"/>
    <property type="project" value="UniProtKB-KW"/>
</dbReference>
<feature type="binding site" evidence="10">
    <location>
        <begin position="190"/>
        <end position="193"/>
    </location>
    <ligand>
        <name>GTP</name>
        <dbReference type="ChEBI" id="CHEBI:37565"/>
    </ligand>
</feature>
<feature type="domain" description="EngC GTPase" evidence="12">
    <location>
        <begin position="150"/>
        <end position="303"/>
    </location>
</feature>
<gene>
    <name evidence="10 14" type="primary">rsgA</name>
    <name evidence="14" type="ORF">CSEC_1709</name>
</gene>
<evidence type="ECO:0000256" key="9">
    <source>
        <dbReference type="ARBA" id="ARBA00023134"/>
    </source>
</evidence>
<dbReference type="SUPFAM" id="SSF52540">
    <property type="entry name" value="P-loop containing nucleoside triphosphate hydrolases"/>
    <property type="match status" value="1"/>
</dbReference>
<dbReference type="NCBIfam" id="TIGR00157">
    <property type="entry name" value="ribosome small subunit-dependent GTPase A"/>
    <property type="match status" value="1"/>
</dbReference>
<evidence type="ECO:0000256" key="3">
    <source>
        <dbReference type="ARBA" id="ARBA00022723"/>
    </source>
</evidence>
<feature type="binding site" evidence="10">
    <location>
        <begin position="248"/>
        <end position="256"/>
    </location>
    <ligand>
        <name>GTP</name>
        <dbReference type="ChEBI" id="CHEBI:37565"/>
    </ligand>
</feature>
<keyword evidence="1 10" id="KW-0963">Cytoplasm</keyword>
<keyword evidence="9 10" id="KW-0342">GTP-binding</keyword>
<comment type="subunit">
    <text evidence="10">Monomer. Associates with 30S ribosomal subunit, binds 16S rRNA.</text>
</comment>
<dbReference type="Pfam" id="PF03193">
    <property type="entry name" value="RsgA_GTPase"/>
    <property type="match status" value="1"/>
</dbReference>
<dbReference type="Pfam" id="PF16745">
    <property type="entry name" value="RsgA_N"/>
    <property type="match status" value="1"/>
</dbReference>
<evidence type="ECO:0000256" key="11">
    <source>
        <dbReference type="SAM" id="MobiDB-lite"/>
    </source>
</evidence>
<dbReference type="AlphaFoldDB" id="A0A090CZU3"/>
<dbReference type="Gene3D" id="3.40.50.300">
    <property type="entry name" value="P-loop containing nucleotide triphosphate hydrolases"/>
    <property type="match status" value="1"/>
</dbReference>
<comment type="function">
    <text evidence="10">One of several proteins that assist in the late maturation steps of the functional core of the 30S ribosomal subunit. Helps release RbfA from mature subunits. May play a role in the assembly of ribosomal proteins into the subunit. Circularly permuted GTPase that catalyzes slow GTP hydrolysis, GTPase activity is stimulated by the 30S ribosomal subunit.</text>
</comment>
<evidence type="ECO:0000259" key="13">
    <source>
        <dbReference type="PROSITE" id="PS51721"/>
    </source>
</evidence>
<feature type="compositionally biased region" description="Basic and acidic residues" evidence="11">
    <location>
        <begin position="16"/>
        <end position="59"/>
    </location>
</feature>
<evidence type="ECO:0000256" key="5">
    <source>
        <dbReference type="ARBA" id="ARBA00022741"/>
    </source>
</evidence>
<comment type="subcellular location">
    <subcellularLocation>
        <location evidence="10">Cytoplasm</location>
    </subcellularLocation>
</comment>
<comment type="cofactor">
    <cofactor evidence="10">
        <name>Zn(2+)</name>
        <dbReference type="ChEBI" id="CHEBI:29105"/>
    </cofactor>
    <text evidence="10">Binds 1 zinc ion per subunit.</text>
</comment>
<dbReference type="PANTHER" id="PTHR32120:SF11">
    <property type="entry name" value="SMALL RIBOSOMAL SUBUNIT BIOGENESIS GTPASE RSGA 1, MITOCHONDRIAL-RELATED"/>
    <property type="match status" value="1"/>
</dbReference>